<dbReference type="RefSeq" id="WP_146366655.1">
    <property type="nucleotide sequence ID" value="NZ_CP042264.1"/>
</dbReference>
<dbReference type="EMBL" id="CP042264">
    <property type="protein sequence ID" value="QDY71239.1"/>
    <property type="molecule type" value="Genomic_DNA"/>
</dbReference>
<keyword evidence="1" id="KW-0614">Plasmid</keyword>
<dbReference type="KEGG" id="lit:FPZ52_16255"/>
<dbReference type="OrthoDB" id="7707524at2"/>
<name>A0A5B8IAX9_9RHOB</name>
<organism evidence="1 2">
    <name type="scientific">Qingshengfaniella alkalisoli</name>
    <dbReference type="NCBI Taxonomy" id="2599296"/>
    <lineage>
        <taxon>Bacteria</taxon>
        <taxon>Pseudomonadati</taxon>
        <taxon>Pseudomonadota</taxon>
        <taxon>Alphaproteobacteria</taxon>
        <taxon>Rhodobacterales</taxon>
        <taxon>Paracoccaceae</taxon>
        <taxon>Qingshengfaniella</taxon>
    </lineage>
</organism>
<gene>
    <name evidence="1" type="ORF">FPZ52_16255</name>
</gene>
<proteinExistence type="predicted"/>
<reference evidence="1 2" key="1">
    <citation type="submission" date="2019-07" db="EMBL/GenBank/DDBJ databases">
        <title>Litoreibacter alkalisoli sp. nov., isolated from saline-alkaline soil.</title>
        <authorList>
            <person name="Wang S."/>
            <person name="Xu L."/>
            <person name="Xing Y.-T."/>
            <person name="Sun J.-Q."/>
        </authorList>
    </citation>
    <scope>NUCLEOTIDE SEQUENCE [LARGE SCALE GENOMIC DNA]</scope>
    <source>
        <strain evidence="1 2">LN3S51</strain>
        <plasmid evidence="1 2">unnamed3</plasmid>
    </source>
</reference>
<dbReference type="AlphaFoldDB" id="A0A5B8IAX9"/>
<keyword evidence="2" id="KW-1185">Reference proteome</keyword>
<accession>A0A5B8IAX9</accession>
<geneLocation type="plasmid" evidence="1 2">
    <name>unnamed3</name>
</geneLocation>
<evidence type="ECO:0000313" key="1">
    <source>
        <dbReference type="EMBL" id="QDY71239.1"/>
    </source>
</evidence>
<evidence type="ECO:0000313" key="2">
    <source>
        <dbReference type="Proteomes" id="UP000318483"/>
    </source>
</evidence>
<sequence>MIAVSALAQAAMAQSTDGRLSIELNKFEETDDGACQAYFLFGNDTGLGLESFELSLAILDSQGVIDSLLTIDASPLPPARTTLKLFAIPEISCSDISEILLHDIPACKPQNADPLDCFDLVDLDSKASAPLVK</sequence>
<protein>
    <submittedName>
        <fullName evidence="1">Uncharacterized protein</fullName>
    </submittedName>
</protein>
<dbReference type="Proteomes" id="UP000318483">
    <property type="component" value="Plasmid unnamed3"/>
</dbReference>